<accession>A0ABV6Q2I1</accession>
<evidence type="ECO:0000313" key="8">
    <source>
        <dbReference type="Proteomes" id="UP001589830"/>
    </source>
</evidence>
<gene>
    <name evidence="7" type="ORF">ACFFFP_04165</name>
</gene>
<protein>
    <submittedName>
        <fullName evidence="7">ABC transporter permease</fullName>
    </submittedName>
</protein>
<comment type="subcellular location">
    <subcellularLocation>
        <location evidence="1">Cell membrane</location>
        <topology evidence="1">Multi-pass membrane protein</topology>
    </subcellularLocation>
</comment>
<dbReference type="CDD" id="cd06580">
    <property type="entry name" value="TM_PBP1_transp_TpRbsC_like"/>
    <property type="match status" value="1"/>
</dbReference>
<feature type="transmembrane region" description="Helical" evidence="6">
    <location>
        <begin position="15"/>
        <end position="38"/>
    </location>
</feature>
<feature type="transmembrane region" description="Helical" evidence="6">
    <location>
        <begin position="153"/>
        <end position="174"/>
    </location>
</feature>
<dbReference type="InterPro" id="IPR001851">
    <property type="entry name" value="ABC_transp_permease"/>
</dbReference>
<feature type="transmembrane region" description="Helical" evidence="6">
    <location>
        <begin position="65"/>
        <end position="84"/>
    </location>
</feature>
<evidence type="ECO:0000256" key="4">
    <source>
        <dbReference type="ARBA" id="ARBA00022989"/>
    </source>
</evidence>
<feature type="transmembrane region" description="Helical" evidence="6">
    <location>
        <begin position="270"/>
        <end position="287"/>
    </location>
</feature>
<feature type="transmembrane region" description="Helical" evidence="6">
    <location>
        <begin position="194"/>
        <end position="212"/>
    </location>
</feature>
<name>A0ABV6Q2I1_9DEIN</name>
<keyword evidence="2" id="KW-1003">Cell membrane</keyword>
<evidence type="ECO:0000313" key="7">
    <source>
        <dbReference type="EMBL" id="MFC0595363.1"/>
    </source>
</evidence>
<keyword evidence="3 6" id="KW-0812">Transmembrane</keyword>
<evidence type="ECO:0000256" key="3">
    <source>
        <dbReference type="ARBA" id="ARBA00022692"/>
    </source>
</evidence>
<keyword evidence="5 6" id="KW-0472">Membrane</keyword>
<dbReference type="RefSeq" id="WP_188848217.1">
    <property type="nucleotide sequence ID" value="NZ_BMPJ01000041.1"/>
</dbReference>
<dbReference type="Pfam" id="PF02653">
    <property type="entry name" value="BPD_transp_2"/>
    <property type="match status" value="1"/>
</dbReference>
<evidence type="ECO:0000256" key="6">
    <source>
        <dbReference type="SAM" id="Phobius"/>
    </source>
</evidence>
<feature type="transmembrane region" description="Helical" evidence="6">
    <location>
        <begin position="294"/>
        <end position="316"/>
    </location>
</feature>
<proteinExistence type="predicted"/>
<feature type="transmembrane region" description="Helical" evidence="6">
    <location>
        <begin position="114"/>
        <end position="133"/>
    </location>
</feature>
<organism evidence="7 8">
    <name type="scientific">Thermus composti</name>
    <dbReference type="NCBI Taxonomy" id="532059"/>
    <lineage>
        <taxon>Bacteria</taxon>
        <taxon>Thermotogati</taxon>
        <taxon>Deinococcota</taxon>
        <taxon>Deinococci</taxon>
        <taxon>Thermales</taxon>
        <taxon>Thermaceae</taxon>
        <taxon>Thermus</taxon>
    </lineage>
</organism>
<comment type="caution">
    <text evidence="7">The sequence shown here is derived from an EMBL/GenBank/DDBJ whole genome shotgun (WGS) entry which is preliminary data.</text>
</comment>
<keyword evidence="4 6" id="KW-1133">Transmembrane helix</keyword>
<evidence type="ECO:0000256" key="5">
    <source>
        <dbReference type="ARBA" id="ARBA00023136"/>
    </source>
</evidence>
<dbReference type="EMBL" id="JBHLTW010000013">
    <property type="protein sequence ID" value="MFC0595363.1"/>
    <property type="molecule type" value="Genomic_DNA"/>
</dbReference>
<keyword evidence="8" id="KW-1185">Reference proteome</keyword>
<feature type="transmembrane region" description="Helical" evidence="6">
    <location>
        <begin position="322"/>
        <end position="341"/>
    </location>
</feature>
<evidence type="ECO:0000256" key="1">
    <source>
        <dbReference type="ARBA" id="ARBA00004651"/>
    </source>
</evidence>
<dbReference type="Proteomes" id="UP001589830">
    <property type="component" value="Unassembled WGS sequence"/>
</dbReference>
<sequence>MRLELDPAPSLGKTLLTYLAFLLLTLLLLGGLFALYGVPPLRAYGVLLSPLADPLGLAEIARRTIPLLLIGAGLTLAFRVGFFNIGAEGQLLLGAVGAAYAALFLPAGPWTLPLMFLLGGALGGLWAGVAAWLRVRFGANEILTTLMQNYLAYYLVVYLVAGPWKGQFVFGFLYTDRFPEVARLPRLGDTLVHWPTLLLGVGAALGLQLLLFRTPLGFSWRVLGENPSAARYLGLKEGRFLALAALASGALSGLAGVGEVAGIHQRLLEPAQISLGYGFTAILAAWLARGRPGLVLLTAPLLGLILVGGDALKLAYSMPFRVVDVVAGLLLLGLVGAEALARHRLVWRR</sequence>
<reference evidence="7 8" key="1">
    <citation type="submission" date="2024-09" db="EMBL/GenBank/DDBJ databases">
        <authorList>
            <person name="Sun Q."/>
            <person name="Mori K."/>
        </authorList>
    </citation>
    <scope>NUCLEOTIDE SEQUENCE [LARGE SCALE GENOMIC DNA]</scope>
    <source>
        <strain evidence="7 8">NCAIM B.02340</strain>
    </source>
</reference>
<feature type="transmembrane region" description="Helical" evidence="6">
    <location>
        <begin position="240"/>
        <end position="258"/>
    </location>
</feature>
<dbReference type="PANTHER" id="PTHR47089">
    <property type="entry name" value="ABC TRANSPORTER, PERMEASE PROTEIN"/>
    <property type="match status" value="1"/>
</dbReference>
<dbReference type="PANTHER" id="PTHR47089:SF1">
    <property type="entry name" value="GUANOSINE ABC TRANSPORTER PERMEASE PROTEIN NUPP"/>
    <property type="match status" value="1"/>
</dbReference>
<evidence type="ECO:0000256" key="2">
    <source>
        <dbReference type="ARBA" id="ARBA00022475"/>
    </source>
</evidence>